<organism evidence="1 2">
    <name type="scientific">Zasmidium cellare ATCC 36951</name>
    <dbReference type="NCBI Taxonomy" id="1080233"/>
    <lineage>
        <taxon>Eukaryota</taxon>
        <taxon>Fungi</taxon>
        <taxon>Dikarya</taxon>
        <taxon>Ascomycota</taxon>
        <taxon>Pezizomycotina</taxon>
        <taxon>Dothideomycetes</taxon>
        <taxon>Dothideomycetidae</taxon>
        <taxon>Mycosphaerellales</taxon>
        <taxon>Mycosphaerellaceae</taxon>
        <taxon>Zasmidium</taxon>
    </lineage>
</organism>
<evidence type="ECO:0000313" key="2">
    <source>
        <dbReference type="Proteomes" id="UP000799537"/>
    </source>
</evidence>
<protein>
    <submittedName>
        <fullName evidence="1">Uncharacterized protein</fullName>
    </submittedName>
</protein>
<gene>
    <name evidence="1" type="ORF">M409DRAFT_19305</name>
</gene>
<name>A0A6A6CTL0_ZASCE</name>
<reference evidence="1" key="1">
    <citation type="journal article" date="2020" name="Stud. Mycol.">
        <title>101 Dothideomycetes genomes: a test case for predicting lifestyles and emergence of pathogens.</title>
        <authorList>
            <person name="Haridas S."/>
            <person name="Albert R."/>
            <person name="Binder M."/>
            <person name="Bloem J."/>
            <person name="Labutti K."/>
            <person name="Salamov A."/>
            <person name="Andreopoulos B."/>
            <person name="Baker S."/>
            <person name="Barry K."/>
            <person name="Bills G."/>
            <person name="Bluhm B."/>
            <person name="Cannon C."/>
            <person name="Castanera R."/>
            <person name="Culley D."/>
            <person name="Daum C."/>
            <person name="Ezra D."/>
            <person name="Gonzalez J."/>
            <person name="Henrissat B."/>
            <person name="Kuo A."/>
            <person name="Liang C."/>
            <person name="Lipzen A."/>
            <person name="Lutzoni F."/>
            <person name="Magnuson J."/>
            <person name="Mondo S."/>
            <person name="Nolan M."/>
            <person name="Ohm R."/>
            <person name="Pangilinan J."/>
            <person name="Park H.-J."/>
            <person name="Ramirez L."/>
            <person name="Alfaro M."/>
            <person name="Sun H."/>
            <person name="Tritt A."/>
            <person name="Yoshinaga Y."/>
            <person name="Zwiers L.-H."/>
            <person name="Turgeon B."/>
            <person name="Goodwin S."/>
            <person name="Spatafora J."/>
            <person name="Crous P."/>
            <person name="Grigoriev I."/>
        </authorList>
    </citation>
    <scope>NUCLEOTIDE SEQUENCE</scope>
    <source>
        <strain evidence="1">ATCC 36951</strain>
    </source>
</reference>
<dbReference type="OrthoDB" id="10606617at2759"/>
<dbReference type="EMBL" id="ML993585">
    <property type="protein sequence ID" value="KAF2170484.1"/>
    <property type="molecule type" value="Genomic_DNA"/>
</dbReference>
<accession>A0A6A6CTL0</accession>
<dbReference type="RefSeq" id="XP_033671373.1">
    <property type="nucleotide sequence ID" value="XM_033804874.1"/>
</dbReference>
<dbReference type="AlphaFoldDB" id="A0A6A6CTL0"/>
<proteinExistence type="predicted"/>
<sequence>MNTTRQFSISKETIKGATSWMNGSYGLDEPEFDVNVKLADLQEDPNNPFFSVDMPIIITATAKETSESVTSWIDGSYDDPKPLITLADLQEDPNNLFLVNQQVLSPSFGARAGQMTKMTRRTPFRCCEEGDGRDRDKS</sequence>
<keyword evidence="2" id="KW-1185">Reference proteome</keyword>
<dbReference type="GeneID" id="54558146"/>
<evidence type="ECO:0000313" key="1">
    <source>
        <dbReference type="EMBL" id="KAF2170484.1"/>
    </source>
</evidence>
<dbReference type="Proteomes" id="UP000799537">
    <property type="component" value="Unassembled WGS sequence"/>
</dbReference>